<dbReference type="PANTHER" id="PTHR11908:SF153">
    <property type="entry name" value="DEHYDROGENASE"/>
    <property type="match status" value="1"/>
</dbReference>
<dbReference type="Pfam" id="PF02738">
    <property type="entry name" value="MoCoBD_1"/>
    <property type="match status" value="1"/>
</dbReference>
<name>A0A2U3Q4V0_9BRAD</name>
<evidence type="ECO:0000313" key="2">
    <source>
        <dbReference type="EMBL" id="MBP0109831.1"/>
    </source>
</evidence>
<dbReference type="Proteomes" id="UP000669317">
    <property type="component" value="Unassembled WGS sequence"/>
</dbReference>
<evidence type="ECO:0000259" key="1">
    <source>
        <dbReference type="SMART" id="SM01008"/>
    </source>
</evidence>
<dbReference type="InterPro" id="IPR008274">
    <property type="entry name" value="AldOxase/xan_DH_MoCoBD1"/>
</dbReference>
<keyword evidence="5" id="KW-1185">Reference proteome</keyword>
<organism evidence="3 4">
    <name type="scientific">Bradyrhizobium vignae</name>
    <dbReference type="NCBI Taxonomy" id="1549949"/>
    <lineage>
        <taxon>Bacteria</taxon>
        <taxon>Pseudomonadati</taxon>
        <taxon>Pseudomonadota</taxon>
        <taxon>Alphaproteobacteria</taxon>
        <taxon>Hyphomicrobiales</taxon>
        <taxon>Nitrobacteraceae</taxon>
        <taxon>Bradyrhizobium</taxon>
    </lineage>
</organism>
<dbReference type="GO" id="GO:0016491">
    <property type="term" value="F:oxidoreductase activity"/>
    <property type="evidence" value="ECO:0007669"/>
    <property type="project" value="InterPro"/>
</dbReference>
<dbReference type="PANTHER" id="PTHR11908">
    <property type="entry name" value="XANTHINE DEHYDROGENASE"/>
    <property type="match status" value="1"/>
</dbReference>
<dbReference type="InterPro" id="IPR046867">
    <property type="entry name" value="AldOxase/xan_DH_MoCoBD2"/>
</dbReference>
<proteinExistence type="predicted"/>
<dbReference type="EMBL" id="JAGIKT010000003">
    <property type="protein sequence ID" value="MBP0109831.1"/>
    <property type="molecule type" value="Genomic_DNA"/>
</dbReference>
<dbReference type="Gene3D" id="3.30.365.10">
    <property type="entry name" value="Aldehyde oxidase/xanthine dehydrogenase, molybdopterin binding domain"/>
    <property type="match status" value="4"/>
</dbReference>
<dbReference type="InterPro" id="IPR037165">
    <property type="entry name" value="AldOxase/xan_DH_Mopterin-bd_sf"/>
</dbReference>
<dbReference type="SUPFAM" id="SSF54665">
    <property type="entry name" value="CO dehydrogenase molybdoprotein N-domain-like"/>
    <property type="match status" value="1"/>
</dbReference>
<sequence>MNAYVGTPTSRVDGRAKVTGAAKYAGEFAADHLLHGFVVAATIPRGRIARLDTSEALKVKGVVDVLTHAHRPPLADKDDAWKDEVAPEKGSPFRPLYDDRIKFNGQPIALVVAEDWETAKFAATLVRVEYEQEAFATDLESERGKAAKVDQPHKPRGDAPAALTRAAVRLEADYVIPSEHHNPMELYATTAVWDGNGGITVYDKTQGVQNVQKFLCSVFGKKPDDIRVLSPYVGGAFGSGLRPQHQVVLATLGALALKRSVRVVLTRQQMYSLGYRPMTIEHVALGAKPDGTLDAVSHEAIAVTSRFEDFSRNDTGWAEQLYKSPNSRLSHKLVHLDVATPCDMRAPGAASGVCALECAMDELAVALKLDPIELRLKCYSDRDQSEDLPYTSKRLRECYARGAEAFGWGRRNPAPRSMRDGKELVGWGMATGVWEALQMPVAARIVLTANGHAEVSCAASDIGTGTYTIVAQVAADALGLPIDNISVRLADSTLPQAPVEGGSWMAASSAHAVLGAAEDIRQELARLAKAMPGSPLADPVNVTLVDGMIASNGAAVSIADVMRHSKVERIEKQKLNQFVEDKSYARNTHSAVFAEVKVDEELGVIRVTRVVSAVAAGRILNTKTGRSQIMGGVVWGIGMALHEETVMDHRFGRIMNANIAEYHIPVNADVHDIDVIFVDEPDERINRLGVKGLGEIGIVGVPAAIANAVYHATGKRIRRFPITLDKLID</sequence>
<dbReference type="SUPFAM" id="SSF56003">
    <property type="entry name" value="Molybdenum cofactor-binding domain"/>
    <property type="match status" value="1"/>
</dbReference>
<reference evidence="2 5" key="2">
    <citation type="submission" date="2021-03" db="EMBL/GenBank/DDBJ databases">
        <title>Genome Sequence of Bradyrhizobium vignae strain ISRA400.</title>
        <authorList>
            <person name="Tisa L.S."/>
            <person name="Svistoonoff S."/>
            <person name="Hocher V."/>
            <person name="Fall S."/>
            <person name="Zaiya A."/>
            <person name="Naing D."/>
            <person name="Niang N."/>
            <person name="Diouf A."/>
            <person name="Dasylva M.C."/>
            <person name="Toure O."/>
            <person name="Gueye M."/>
            <person name="Gully D."/>
            <person name="Tisseyre P."/>
            <person name="Simpson S."/>
            <person name="Morris K."/>
            <person name="Thomas W.K."/>
        </authorList>
    </citation>
    <scope>NUCLEOTIDE SEQUENCE [LARGE SCALE GENOMIC DNA]</scope>
    <source>
        <strain evidence="2 5">ISRA400</strain>
    </source>
</reference>
<dbReference type="InterPro" id="IPR036856">
    <property type="entry name" value="Ald_Oxase/Xan_DH_a/b_sf"/>
</dbReference>
<dbReference type="SMART" id="SM01008">
    <property type="entry name" value="Ald_Xan_dh_C"/>
    <property type="match status" value="1"/>
</dbReference>
<dbReference type="EMBL" id="LS398110">
    <property type="protein sequence ID" value="SPP96453.1"/>
    <property type="molecule type" value="Genomic_DNA"/>
</dbReference>
<dbReference type="Gene3D" id="3.90.1170.50">
    <property type="entry name" value="Aldehyde oxidase/xanthine dehydrogenase, a/b hammerhead"/>
    <property type="match status" value="1"/>
</dbReference>
<dbReference type="RefSeq" id="WP_122404052.1">
    <property type="nucleotide sequence ID" value="NZ_JAGIKT010000003.1"/>
</dbReference>
<protein>
    <submittedName>
        <fullName evidence="2 3">Dehydrogenase</fullName>
    </submittedName>
</protein>
<dbReference type="Pfam" id="PF01315">
    <property type="entry name" value="Ald_Xan_dh_C"/>
    <property type="match status" value="1"/>
</dbReference>
<dbReference type="InterPro" id="IPR000674">
    <property type="entry name" value="Ald_Oxase/Xan_DH_a/b"/>
</dbReference>
<dbReference type="AlphaFoldDB" id="A0A2U3Q4V0"/>
<dbReference type="InterPro" id="IPR016208">
    <property type="entry name" value="Ald_Oxase/xanthine_DH-like"/>
</dbReference>
<evidence type="ECO:0000313" key="4">
    <source>
        <dbReference type="Proteomes" id="UP000246085"/>
    </source>
</evidence>
<evidence type="ECO:0000313" key="5">
    <source>
        <dbReference type="Proteomes" id="UP000669317"/>
    </source>
</evidence>
<gene>
    <name evidence="3" type="ORF">BRAD3257_5510</name>
    <name evidence="2" type="ORF">JWS04_01710</name>
</gene>
<dbReference type="GO" id="GO:0005506">
    <property type="term" value="F:iron ion binding"/>
    <property type="evidence" value="ECO:0007669"/>
    <property type="project" value="InterPro"/>
</dbReference>
<evidence type="ECO:0000313" key="3">
    <source>
        <dbReference type="EMBL" id="SPP96453.1"/>
    </source>
</evidence>
<dbReference type="Pfam" id="PF20256">
    <property type="entry name" value="MoCoBD_2"/>
    <property type="match status" value="1"/>
</dbReference>
<reference evidence="3 4" key="1">
    <citation type="submission" date="2018-03" db="EMBL/GenBank/DDBJ databases">
        <authorList>
            <person name="Gully D."/>
        </authorList>
    </citation>
    <scope>NUCLEOTIDE SEQUENCE [LARGE SCALE GENOMIC DNA]</scope>
    <source>
        <strain evidence="3">ORS3257</strain>
    </source>
</reference>
<dbReference type="Proteomes" id="UP000246085">
    <property type="component" value="Chromosome BRAD3257"/>
</dbReference>
<feature type="domain" description="Aldehyde oxidase/xanthine dehydrogenase a/b hammerhead" evidence="1">
    <location>
        <begin position="19"/>
        <end position="134"/>
    </location>
</feature>
<accession>A0A2U3Q4V0</accession>
<dbReference type="KEGG" id="bvz:BRAD3257_5510"/>